<accession>A0A8H6VT34</accession>
<comment type="caution">
    <text evidence="1">The sequence shown here is derived from an EMBL/GenBank/DDBJ whole genome shotgun (WGS) entry which is preliminary data.</text>
</comment>
<dbReference type="OrthoDB" id="2559662at2759"/>
<name>A0A8H6VT34_9AGAR</name>
<dbReference type="Gene3D" id="3.40.50.11350">
    <property type="match status" value="1"/>
</dbReference>
<evidence type="ECO:0000313" key="2">
    <source>
        <dbReference type="Proteomes" id="UP000636479"/>
    </source>
</evidence>
<proteinExistence type="predicted"/>
<dbReference type="CDD" id="cd11296">
    <property type="entry name" value="O-FucT_like"/>
    <property type="match status" value="1"/>
</dbReference>
<keyword evidence="2" id="KW-1185">Reference proteome</keyword>
<dbReference type="EMBL" id="JACAZF010000011">
    <property type="protein sequence ID" value="KAF7292904.1"/>
    <property type="molecule type" value="Genomic_DNA"/>
</dbReference>
<protein>
    <submittedName>
        <fullName evidence="1">SH3 and PX-domain-containing 3</fullName>
    </submittedName>
</protein>
<organism evidence="1 2">
    <name type="scientific">Mycena indigotica</name>
    <dbReference type="NCBI Taxonomy" id="2126181"/>
    <lineage>
        <taxon>Eukaryota</taxon>
        <taxon>Fungi</taxon>
        <taxon>Dikarya</taxon>
        <taxon>Basidiomycota</taxon>
        <taxon>Agaricomycotina</taxon>
        <taxon>Agaricomycetes</taxon>
        <taxon>Agaricomycetidae</taxon>
        <taxon>Agaricales</taxon>
        <taxon>Marasmiineae</taxon>
        <taxon>Mycenaceae</taxon>
        <taxon>Mycena</taxon>
    </lineage>
</organism>
<gene>
    <name evidence="1" type="ORF">MIND_01189500</name>
</gene>
<dbReference type="Proteomes" id="UP000636479">
    <property type="component" value="Unassembled WGS sequence"/>
</dbReference>
<reference evidence="1" key="1">
    <citation type="submission" date="2020-05" db="EMBL/GenBank/DDBJ databases">
        <title>Mycena genomes resolve the evolution of fungal bioluminescence.</title>
        <authorList>
            <person name="Tsai I.J."/>
        </authorList>
    </citation>
    <scope>NUCLEOTIDE SEQUENCE</scope>
    <source>
        <strain evidence="1">171206Taipei</strain>
    </source>
</reference>
<sequence>MRTRKRLLSIRLALISAACALFLLYGDLLLPSLSTGSTKINPLSSSLSNVEAVQLLGHPTFKDAWEYERKLPQHKKSSRIVASSTRRYLRIPHASWGTGWNNVFQEQLLNAYLAHMSDRAYVFPDYIPRDHVPFPDMLANGTRHMLHIPMNAFVAGPIAGGPLFDDPAEDIITRRSISDKWWEAVCPREQVKVLNVFEVHNSFGYDAQRVEGAEILTRWAKKLKDLEEPCVSVEEFSILHYGLIGSPWIVSIWPSYVASPFLQNFAWSPLVTSALFSNIRIIAPGQITPPIYLRPIRALSLQVNSYESFRPLRASSLRFPISGLLGLHVRRGDYAHHCVMLSGGGYDYNAWNNLGKPGLVANASAVAQRWLGFGGESAIWPKLAEDRDVPDGLSTQDALYQHCYPDIAHIVKRSADARAKAPLTRIFIATNGEKDWVTNLTRALYDDGWEHVSTLHDLKLTPEAYAVSHAVDMGILSVLAEEFIGVGFSSLSSNVAQIRLGTGLDERTIHFW</sequence>
<dbReference type="RefSeq" id="XP_037215332.1">
    <property type="nucleotide sequence ID" value="XM_037368406.1"/>
</dbReference>
<evidence type="ECO:0000313" key="1">
    <source>
        <dbReference type="EMBL" id="KAF7292904.1"/>
    </source>
</evidence>
<dbReference type="AlphaFoldDB" id="A0A8H6VT34"/>
<dbReference type="GeneID" id="59350922"/>